<evidence type="ECO:0000256" key="12">
    <source>
        <dbReference type="ARBA" id="ARBA00067399"/>
    </source>
</evidence>
<evidence type="ECO:0000256" key="1">
    <source>
        <dbReference type="ARBA" id="ARBA00004245"/>
    </source>
</evidence>
<evidence type="ECO:0000256" key="11">
    <source>
        <dbReference type="ARBA" id="ARBA00034103"/>
    </source>
</evidence>
<dbReference type="Pfam" id="PF00595">
    <property type="entry name" value="PDZ"/>
    <property type="match status" value="1"/>
</dbReference>
<dbReference type="OrthoDB" id="62701at2759"/>
<evidence type="ECO:0000256" key="15">
    <source>
        <dbReference type="ARBA" id="ARBA00082439"/>
    </source>
</evidence>
<dbReference type="PANTHER" id="PTHR16154">
    <property type="entry name" value="NEURABIN"/>
    <property type="match status" value="1"/>
</dbReference>
<feature type="region of interest" description="Disordered" evidence="17">
    <location>
        <begin position="306"/>
        <end position="327"/>
    </location>
</feature>
<dbReference type="SMART" id="SM00454">
    <property type="entry name" value="SAM"/>
    <property type="match status" value="1"/>
</dbReference>
<keyword evidence="9" id="KW-0009">Actin-binding</keyword>
<keyword evidence="5" id="KW-0221">Differentiation</keyword>
<feature type="domain" description="PDZ" evidence="19">
    <location>
        <begin position="666"/>
        <end position="754"/>
    </location>
</feature>
<keyword evidence="7" id="KW-0770">Synapse</keyword>
<keyword evidence="3" id="KW-0963">Cytoplasm</keyword>
<comment type="subcellular location">
    <subcellularLocation>
        <location evidence="1">Cytoplasm</location>
        <location evidence="1">Cytoskeleton</location>
    </subcellularLocation>
    <subcellularLocation>
        <location evidence="11">Synapse</location>
    </subcellularLocation>
</comment>
<evidence type="ECO:0000256" key="10">
    <source>
        <dbReference type="ARBA" id="ARBA00023212"/>
    </source>
</evidence>
<evidence type="ECO:0000256" key="13">
    <source>
        <dbReference type="ARBA" id="ARBA00076637"/>
    </source>
</evidence>
<dbReference type="GO" id="GO:0030425">
    <property type="term" value="C:dendrite"/>
    <property type="evidence" value="ECO:0007669"/>
    <property type="project" value="TreeGrafter"/>
</dbReference>
<feature type="compositionally biased region" description="Polar residues" evidence="17">
    <location>
        <begin position="1078"/>
        <end position="1099"/>
    </location>
</feature>
<keyword evidence="2" id="KW-0217">Developmental protein</keyword>
<dbReference type="CDD" id="cd06790">
    <property type="entry name" value="PDZ_neurabin-like"/>
    <property type="match status" value="1"/>
</dbReference>
<evidence type="ECO:0000259" key="18">
    <source>
        <dbReference type="PROSITE" id="PS50105"/>
    </source>
</evidence>
<evidence type="ECO:0000256" key="2">
    <source>
        <dbReference type="ARBA" id="ARBA00022473"/>
    </source>
</evidence>
<evidence type="ECO:0000256" key="3">
    <source>
        <dbReference type="ARBA" id="ARBA00022490"/>
    </source>
</evidence>
<feature type="compositionally biased region" description="Basic and acidic residues" evidence="17">
    <location>
        <begin position="314"/>
        <end position="323"/>
    </location>
</feature>
<accession>A0A7R9QRJ8</accession>
<sequence>MSNVRAEILAASRSRTGWQDLKPLPVDKRPMIDSLRLTFEDKTNGMETRKETMNTSMTSTNAAITDSKSGRKLGSKVSQIANLFQSLSPSATKANVSLNNNTTTNNNVKNAKTFDHKSNTSSVISDSKVKSNHLSHNSNANQKTLQNKTQVLSNGNKEKLKNGDQIHRVNDESVKMNAINTCKSSVVAKPVEPKASVTPVATKGVSPAIRRTESRVSRFNNAKAIFEKLQTYDKKGETKESDTQTNDGFNCANTCNTTSLQTNDNHLNESIVESNATTNDSNKVIPPQQQSSTEIYNNRNRINAKTTYSNDHNMSNDKHKNDESNETNGYRINDCIRRPLNLSRSVDQIEVCEDSPPVPLRRYSSIPSQQMVADVVRSEDMENKRKTYPNISSPKTTDSIEKFTSNLSAKEELIDKIVLEISDNQKEISTQIEANYQSLPDLNSCDTSGIPDILDFDECFNDVEMMTEEEAQKLLSRKSWQDLFTDEQLQREMEGLLCPRNRQTEPTREQNCVEDLKHMNSNGTLSSETPTVQLIDNVISISNGDLDVDDICGGEANAENDLTTTNSGTSIILDDIEYHLLPDGHFYVETPGLPNSDEETEDCVSLLLSNVSPRKKTRVRFSSNPMKVYSTHSVEDYDRRNEDVDPVVASAEYELEKRIERMDVFPVELMKGPDGLGLSIIGMGVGADAGIEKLGIFVKTITENGAADRDERIQVNDQIIEVDGNSLVGVTQAYAASVLRSTSGLVRFLIGRERDNVNSEIAQLISQSLQSEHCSENGFDSQKDVFLSSESPTIEAKDDEEMNSNEFDSAFDNNYQNSESINETISSNISESKHFTSTEEMSELGVLRNKLFEFESKNSSLNEDLIKLKQKYDQKVNELQNQLEDALVESRQSECEVNCSRKEVDQYNRLIEDMRNQLTTLEKKYHKSKKMIKELQHKDQGMAAKEDLQLNQQREYVFMTLIQALKDRIIVLERKLLEIQRNTGMSVQMTTESSLHHIISDLLVRTQSEEQLLLLKQLSSDIPTDTNTNNSSIGFNDENLSLSQTELLDSSAAKQKAGLASKGSLANRQPPSMRRHSSTGSVEVSSDCDSPRRQISYTKCETEIVVKSDPTSPMRETPTHSASNQLYLPIADKIDTQNNRRVSNTSSSPSSFTSSSPNHSHPYPTQRLSAPVSPNSVHSSSSSTSLNSPIHAIDDYENSPKNYRRNPHPIYEWNVDEVSQWLVALNLNSYVNKFQENKISGPFLLHLDSTQLKSLGVSNSTDRSLLKKKIKEFKAEVERERKALEKEQKARERLMKKEDKFRKK</sequence>
<evidence type="ECO:0000313" key="20">
    <source>
        <dbReference type="EMBL" id="CAD7654122.1"/>
    </source>
</evidence>
<feature type="region of interest" description="Disordered" evidence="17">
    <location>
        <begin position="1051"/>
        <end position="1202"/>
    </location>
</feature>
<evidence type="ECO:0000313" key="21">
    <source>
        <dbReference type="Proteomes" id="UP000728032"/>
    </source>
</evidence>
<dbReference type="Pfam" id="PF17817">
    <property type="entry name" value="PDZ_5"/>
    <property type="match status" value="1"/>
</dbReference>
<dbReference type="Gene3D" id="1.10.150.50">
    <property type="entry name" value="Transcription Factor, Ets-1"/>
    <property type="match status" value="1"/>
</dbReference>
<evidence type="ECO:0000256" key="5">
    <source>
        <dbReference type="ARBA" id="ARBA00022782"/>
    </source>
</evidence>
<dbReference type="Gene3D" id="2.30.42.10">
    <property type="match status" value="1"/>
</dbReference>
<dbReference type="GO" id="GO:0007015">
    <property type="term" value="P:actin filament organization"/>
    <property type="evidence" value="ECO:0007669"/>
    <property type="project" value="TreeGrafter"/>
</dbReference>
<dbReference type="GO" id="GO:0005737">
    <property type="term" value="C:cytoplasm"/>
    <property type="evidence" value="ECO:0007669"/>
    <property type="project" value="TreeGrafter"/>
</dbReference>
<feature type="compositionally biased region" description="Low complexity" evidence="17">
    <location>
        <begin position="1169"/>
        <end position="1188"/>
    </location>
</feature>
<organism evidence="20">
    <name type="scientific">Oppiella nova</name>
    <dbReference type="NCBI Taxonomy" id="334625"/>
    <lineage>
        <taxon>Eukaryota</taxon>
        <taxon>Metazoa</taxon>
        <taxon>Ecdysozoa</taxon>
        <taxon>Arthropoda</taxon>
        <taxon>Chelicerata</taxon>
        <taxon>Arachnida</taxon>
        <taxon>Acari</taxon>
        <taxon>Acariformes</taxon>
        <taxon>Sarcoptiformes</taxon>
        <taxon>Oribatida</taxon>
        <taxon>Brachypylina</taxon>
        <taxon>Oppioidea</taxon>
        <taxon>Oppiidae</taxon>
        <taxon>Oppiella</taxon>
    </lineage>
</organism>
<feature type="region of interest" description="Disordered" evidence="17">
    <location>
        <begin position="1281"/>
        <end position="1304"/>
    </location>
</feature>
<evidence type="ECO:0000256" key="6">
    <source>
        <dbReference type="ARBA" id="ARBA00022902"/>
    </source>
</evidence>
<feature type="domain" description="SAM" evidence="18">
    <location>
        <begin position="1213"/>
        <end position="1276"/>
    </location>
</feature>
<dbReference type="Proteomes" id="UP000728032">
    <property type="component" value="Unassembled WGS sequence"/>
</dbReference>
<protein>
    <recommendedName>
        <fullName evidence="12">Neurabin-1</fullName>
    </recommendedName>
    <alternativeName>
        <fullName evidence="14">Neurabin-I</fullName>
    </alternativeName>
    <alternativeName>
        <fullName evidence="13">Neural tissue-specific F-actin-binding protein I</fullName>
    </alternativeName>
    <alternativeName>
        <fullName evidence="15">Protein phosphatase 1 regulatory subunit 9A</fullName>
    </alternativeName>
</protein>
<dbReference type="SUPFAM" id="SSF47769">
    <property type="entry name" value="SAM/Pointed domain"/>
    <property type="match status" value="1"/>
</dbReference>
<dbReference type="PANTHER" id="PTHR16154:SF6">
    <property type="entry name" value="SPINOPHILIN, ISOFORM J"/>
    <property type="match status" value="1"/>
</dbReference>
<evidence type="ECO:0000256" key="9">
    <source>
        <dbReference type="ARBA" id="ARBA00023203"/>
    </source>
</evidence>
<keyword evidence="4" id="KW-0597">Phosphoprotein</keyword>
<evidence type="ECO:0000256" key="8">
    <source>
        <dbReference type="ARBA" id="ARBA00023054"/>
    </source>
</evidence>
<dbReference type="InterPro" id="IPR013761">
    <property type="entry name" value="SAM/pointed_sf"/>
</dbReference>
<feature type="region of interest" description="Disordered" evidence="17">
    <location>
        <begin position="377"/>
        <end position="397"/>
    </location>
</feature>
<reference evidence="20" key="1">
    <citation type="submission" date="2020-11" db="EMBL/GenBank/DDBJ databases">
        <authorList>
            <person name="Tran Van P."/>
        </authorList>
    </citation>
    <scope>NUCLEOTIDE SEQUENCE</scope>
</reference>
<dbReference type="GO" id="GO:0014069">
    <property type="term" value="C:postsynaptic density"/>
    <property type="evidence" value="ECO:0007669"/>
    <property type="project" value="TreeGrafter"/>
</dbReference>
<dbReference type="SMART" id="SM00228">
    <property type="entry name" value="PDZ"/>
    <property type="match status" value="1"/>
</dbReference>
<dbReference type="InterPro" id="IPR001478">
    <property type="entry name" value="PDZ"/>
</dbReference>
<dbReference type="SUPFAM" id="SSF50156">
    <property type="entry name" value="PDZ domain-like"/>
    <property type="match status" value="1"/>
</dbReference>
<evidence type="ECO:0000256" key="14">
    <source>
        <dbReference type="ARBA" id="ARBA00077125"/>
    </source>
</evidence>
<dbReference type="CDD" id="cd09512">
    <property type="entry name" value="SAM_Neurabin-like"/>
    <property type="match status" value="1"/>
</dbReference>
<keyword evidence="21" id="KW-1185">Reference proteome</keyword>
<feature type="coiled-coil region" evidence="16">
    <location>
        <begin position="851"/>
        <end position="938"/>
    </location>
</feature>
<feature type="compositionally biased region" description="Polar residues" evidence="17">
    <location>
        <begin position="132"/>
        <end position="147"/>
    </location>
</feature>
<dbReference type="PROSITE" id="PS50106">
    <property type="entry name" value="PDZ"/>
    <property type="match status" value="1"/>
</dbReference>
<name>A0A7R9QRJ8_9ACAR</name>
<evidence type="ECO:0000256" key="7">
    <source>
        <dbReference type="ARBA" id="ARBA00023018"/>
    </source>
</evidence>
<dbReference type="PROSITE" id="PS50105">
    <property type="entry name" value="SAM_DOMAIN"/>
    <property type="match status" value="1"/>
</dbReference>
<evidence type="ECO:0000259" key="19">
    <source>
        <dbReference type="PROSITE" id="PS50106"/>
    </source>
</evidence>
<proteinExistence type="predicted"/>
<evidence type="ECO:0000256" key="4">
    <source>
        <dbReference type="ARBA" id="ARBA00022553"/>
    </source>
</evidence>
<dbReference type="EMBL" id="CAJPVJ010007534">
    <property type="protein sequence ID" value="CAG2171309.1"/>
    <property type="molecule type" value="Genomic_DNA"/>
</dbReference>
<dbReference type="InterPro" id="IPR001660">
    <property type="entry name" value="SAM"/>
</dbReference>
<evidence type="ECO:0000256" key="17">
    <source>
        <dbReference type="SAM" id="MobiDB-lite"/>
    </source>
</evidence>
<dbReference type="FunFam" id="2.30.42.10:FF:000010">
    <property type="entry name" value="Neurabin-1 isoform 1"/>
    <property type="match status" value="1"/>
</dbReference>
<dbReference type="GO" id="GO:0019722">
    <property type="term" value="P:calcium-mediated signaling"/>
    <property type="evidence" value="ECO:0007669"/>
    <property type="project" value="TreeGrafter"/>
</dbReference>
<keyword evidence="10" id="KW-0206">Cytoskeleton</keyword>
<keyword evidence="6" id="KW-0524">Neurogenesis</keyword>
<dbReference type="Pfam" id="PF07647">
    <property type="entry name" value="SAM_2"/>
    <property type="match status" value="1"/>
</dbReference>
<keyword evidence="8 16" id="KW-0175">Coiled coil</keyword>
<evidence type="ECO:0000256" key="16">
    <source>
        <dbReference type="SAM" id="Coils"/>
    </source>
</evidence>
<dbReference type="FunFam" id="1.10.150.50:FF:000008">
    <property type="entry name" value="Neurabin-1 isoform 1-like protein"/>
    <property type="match status" value="1"/>
</dbReference>
<dbReference type="InterPro" id="IPR040645">
    <property type="entry name" value="Neurabin-1/2_PDZ"/>
</dbReference>
<dbReference type="InterPro" id="IPR043446">
    <property type="entry name" value="Neurabin-like"/>
</dbReference>
<dbReference type="GO" id="GO:0051015">
    <property type="term" value="F:actin filament binding"/>
    <property type="evidence" value="ECO:0007669"/>
    <property type="project" value="TreeGrafter"/>
</dbReference>
<dbReference type="EMBL" id="OC922359">
    <property type="protein sequence ID" value="CAD7654122.1"/>
    <property type="molecule type" value="Genomic_DNA"/>
</dbReference>
<gene>
    <name evidence="20" type="ORF">ONB1V03_LOCUS10772</name>
</gene>
<dbReference type="GO" id="GO:0015629">
    <property type="term" value="C:actin cytoskeleton"/>
    <property type="evidence" value="ECO:0007669"/>
    <property type="project" value="TreeGrafter"/>
</dbReference>
<dbReference type="InterPro" id="IPR036034">
    <property type="entry name" value="PDZ_sf"/>
</dbReference>
<dbReference type="GO" id="GO:0031175">
    <property type="term" value="P:neuron projection development"/>
    <property type="evidence" value="ECO:0007669"/>
    <property type="project" value="TreeGrafter"/>
</dbReference>
<feature type="region of interest" description="Disordered" evidence="17">
    <location>
        <begin position="116"/>
        <end position="147"/>
    </location>
</feature>
<feature type="compositionally biased region" description="Low complexity" evidence="17">
    <location>
        <begin position="1143"/>
        <end position="1161"/>
    </location>
</feature>